<feature type="domain" description="CUB" evidence="5">
    <location>
        <begin position="55"/>
        <end position="149"/>
    </location>
</feature>
<feature type="region of interest" description="Disordered" evidence="2">
    <location>
        <begin position="205"/>
        <end position="288"/>
    </location>
</feature>
<feature type="signal peptide" evidence="4">
    <location>
        <begin position="1"/>
        <end position="31"/>
    </location>
</feature>
<reference evidence="6" key="1">
    <citation type="journal article" date="2023" name="G3 (Bethesda)">
        <title>A reference genome for the long-term kleptoplast-retaining sea slug Elysia crispata morphotype clarki.</title>
        <authorList>
            <person name="Eastman K.E."/>
            <person name="Pendleton A.L."/>
            <person name="Shaikh M.A."/>
            <person name="Suttiyut T."/>
            <person name="Ogas R."/>
            <person name="Tomko P."/>
            <person name="Gavelis G."/>
            <person name="Widhalm J.R."/>
            <person name="Wisecaver J.H."/>
        </authorList>
    </citation>
    <scope>NUCLEOTIDE SEQUENCE</scope>
    <source>
        <strain evidence="6">ECLA1</strain>
    </source>
</reference>
<keyword evidence="7" id="KW-1185">Reference proteome</keyword>
<feature type="transmembrane region" description="Helical" evidence="3">
    <location>
        <begin position="165"/>
        <end position="196"/>
    </location>
</feature>
<protein>
    <recommendedName>
        <fullName evidence="5">CUB domain-containing protein</fullName>
    </recommendedName>
</protein>
<comment type="caution">
    <text evidence="6">The sequence shown here is derived from an EMBL/GenBank/DDBJ whole genome shotgun (WGS) entry which is preliminary data.</text>
</comment>
<accession>A0AAE1AS16</accession>
<dbReference type="EMBL" id="JAWDGP010001304">
    <property type="protein sequence ID" value="KAK3792954.1"/>
    <property type="molecule type" value="Genomic_DNA"/>
</dbReference>
<keyword evidence="3" id="KW-0812">Transmembrane</keyword>
<dbReference type="InterPro" id="IPR035914">
    <property type="entry name" value="Sperma_CUB_dom_sf"/>
</dbReference>
<gene>
    <name evidence="6" type="ORF">RRG08_060649</name>
</gene>
<proteinExistence type="predicted"/>
<feature type="chain" id="PRO_5041928799" description="CUB domain-containing protein" evidence="4">
    <location>
        <begin position="32"/>
        <end position="288"/>
    </location>
</feature>
<name>A0AAE1AS16_9GAST</name>
<evidence type="ECO:0000259" key="5">
    <source>
        <dbReference type="Pfam" id="PF00431"/>
    </source>
</evidence>
<organism evidence="6 7">
    <name type="scientific">Elysia crispata</name>
    <name type="common">lettuce slug</name>
    <dbReference type="NCBI Taxonomy" id="231223"/>
    <lineage>
        <taxon>Eukaryota</taxon>
        <taxon>Metazoa</taxon>
        <taxon>Spiralia</taxon>
        <taxon>Lophotrochozoa</taxon>
        <taxon>Mollusca</taxon>
        <taxon>Gastropoda</taxon>
        <taxon>Heterobranchia</taxon>
        <taxon>Euthyneura</taxon>
        <taxon>Panpulmonata</taxon>
        <taxon>Sacoglossa</taxon>
        <taxon>Placobranchoidea</taxon>
        <taxon>Plakobranchidae</taxon>
        <taxon>Elysia</taxon>
    </lineage>
</organism>
<evidence type="ECO:0000256" key="4">
    <source>
        <dbReference type="SAM" id="SignalP"/>
    </source>
</evidence>
<evidence type="ECO:0000256" key="1">
    <source>
        <dbReference type="ARBA" id="ARBA00023157"/>
    </source>
</evidence>
<feature type="compositionally biased region" description="Pro residues" evidence="2">
    <location>
        <begin position="258"/>
        <end position="269"/>
    </location>
</feature>
<evidence type="ECO:0000313" key="7">
    <source>
        <dbReference type="Proteomes" id="UP001283361"/>
    </source>
</evidence>
<evidence type="ECO:0000313" key="6">
    <source>
        <dbReference type="EMBL" id="KAK3792954.1"/>
    </source>
</evidence>
<evidence type="ECO:0000256" key="3">
    <source>
        <dbReference type="SAM" id="Phobius"/>
    </source>
</evidence>
<dbReference type="Proteomes" id="UP001283361">
    <property type="component" value="Unassembled WGS sequence"/>
</dbReference>
<dbReference type="SUPFAM" id="SSF49854">
    <property type="entry name" value="Spermadhesin, CUB domain"/>
    <property type="match status" value="1"/>
</dbReference>
<feature type="compositionally biased region" description="Polar residues" evidence="2">
    <location>
        <begin position="275"/>
        <end position="288"/>
    </location>
</feature>
<keyword evidence="1" id="KW-1015">Disulfide bond</keyword>
<keyword evidence="3" id="KW-1133">Transmembrane helix</keyword>
<dbReference type="AlphaFoldDB" id="A0AAE1AS16"/>
<keyword evidence="3" id="KW-0472">Membrane</keyword>
<dbReference type="Pfam" id="PF00431">
    <property type="entry name" value="CUB"/>
    <property type="match status" value="1"/>
</dbReference>
<dbReference type="Gene3D" id="2.60.120.290">
    <property type="entry name" value="Spermadhesin, CUB domain"/>
    <property type="match status" value="1"/>
</dbReference>
<dbReference type="InterPro" id="IPR000859">
    <property type="entry name" value="CUB_dom"/>
</dbReference>
<sequence length="288" mass="31771">MAPATSGAQVLSKVICVVLTLLWLKLPTASCETVYFDKYGHCQRSWKPFDLDDDVYTLKSTGGNDAYNSMKCSMTFRAPPDYGVCLTFEDFDIKRCDVTVEIYNSKSDTETAWRTLSCFENVPSPMCTSSRYVTVKVSKARFAHYDGYEFEIEVEKSNSVSGDRVLFASIGIFVGIVLGVVAFIAILAGVVLYCCYLQTRRQANPAQARGSEKGAGQSSEDRCQQETLIEPSAPPVDEVYRPNQETGVLPLDHHPAQDLPPPYVLPPPYEEQCSAGRSSAPPLQQGKS</sequence>
<keyword evidence="4" id="KW-0732">Signal</keyword>
<evidence type="ECO:0000256" key="2">
    <source>
        <dbReference type="SAM" id="MobiDB-lite"/>
    </source>
</evidence>